<feature type="region of interest" description="Disordered" evidence="1">
    <location>
        <begin position="69"/>
        <end position="102"/>
    </location>
</feature>
<sequence>MSDQPSASDVQKRPPNNNLLFAGIILIIIIIAAAFVLLTSSDESQTATEVEQPVAERPMMELKPENDPVVNAPSVNPEKPADLAVPTPRPVEPEPQVEPLPSLGESDPVVVAKLDEYLSDAAMSLVINDDVIRRGVVFIDNLAKGKIAQKHTPVIKLEEGFSVVEGDILTIDPNSYERYTPYVKIFTSMSAAQIVRLYDEYKPLINDAYAEIGYQGDAFNQTLAEAIELLLDTPEPKGDMPLLRDSVTYQYAYSEWERLPAAQKQLLRMGPENMKKVKAVLRNVKTELEKQ</sequence>
<protein>
    <submittedName>
        <fullName evidence="3">DUF3014 domain-containing protein</fullName>
    </submittedName>
</protein>
<feature type="transmembrane region" description="Helical" evidence="2">
    <location>
        <begin position="20"/>
        <end position="38"/>
    </location>
</feature>
<gene>
    <name evidence="3" type="ORF">ENH88_15095</name>
</gene>
<dbReference type="InterPro" id="IPR021382">
    <property type="entry name" value="DUF3014"/>
</dbReference>
<dbReference type="RefSeq" id="WP_304183399.1">
    <property type="nucleotide sequence ID" value="NZ_DRGM01000159.1"/>
</dbReference>
<comment type="caution">
    <text evidence="3">The sequence shown here is derived from an EMBL/GenBank/DDBJ whole genome shotgun (WGS) entry which is preliminary data.</text>
</comment>
<evidence type="ECO:0000313" key="3">
    <source>
        <dbReference type="EMBL" id="HEA17734.1"/>
    </source>
</evidence>
<accession>A0A7V1D0P8</accession>
<dbReference type="Proteomes" id="UP000886188">
    <property type="component" value="Unassembled WGS sequence"/>
</dbReference>
<reference evidence="3" key="1">
    <citation type="journal article" date="2020" name="mSystems">
        <title>Genome- and Community-Level Interaction Insights into Carbon Utilization and Element Cycling Functions of Hydrothermarchaeota in Hydrothermal Sediment.</title>
        <authorList>
            <person name="Zhou Z."/>
            <person name="Liu Y."/>
            <person name="Xu W."/>
            <person name="Pan J."/>
            <person name="Luo Z.H."/>
            <person name="Li M."/>
        </authorList>
    </citation>
    <scope>NUCLEOTIDE SEQUENCE [LARGE SCALE GENOMIC DNA]</scope>
    <source>
        <strain evidence="3">HyVt-346</strain>
    </source>
</reference>
<name>A0A7V1D0P8_9GAMM</name>
<evidence type="ECO:0000256" key="1">
    <source>
        <dbReference type="SAM" id="MobiDB-lite"/>
    </source>
</evidence>
<proteinExistence type="predicted"/>
<evidence type="ECO:0000256" key="2">
    <source>
        <dbReference type="SAM" id="Phobius"/>
    </source>
</evidence>
<dbReference type="EMBL" id="DRGM01000159">
    <property type="protein sequence ID" value="HEA17734.1"/>
    <property type="molecule type" value="Genomic_DNA"/>
</dbReference>
<keyword evidence="2" id="KW-1133">Transmembrane helix</keyword>
<organism evidence="3">
    <name type="scientific">Pseudoalteromonas prydzensis</name>
    <dbReference type="NCBI Taxonomy" id="182141"/>
    <lineage>
        <taxon>Bacteria</taxon>
        <taxon>Pseudomonadati</taxon>
        <taxon>Pseudomonadota</taxon>
        <taxon>Gammaproteobacteria</taxon>
        <taxon>Alteromonadales</taxon>
        <taxon>Pseudoalteromonadaceae</taxon>
        <taxon>Pseudoalteromonas</taxon>
    </lineage>
</organism>
<keyword evidence="2" id="KW-0472">Membrane</keyword>
<dbReference type="Pfam" id="PF11219">
    <property type="entry name" value="DUF3014"/>
    <property type="match status" value="1"/>
</dbReference>
<dbReference type="AlphaFoldDB" id="A0A7V1D0P8"/>
<keyword evidence="2" id="KW-0812">Transmembrane</keyword>